<dbReference type="GO" id="GO:0005886">
    <property type="term" value="C:plasma membrane"/>
    <property type="evidence" value="ECO:0007669"/>
    <property type="project" value="TreeGrafter"/>
</dbReference>
<dbReference type="Gene3D" id="1.20.1510.10">
    <property type="entry name" value="Cation efflux protein transmembrane domain"/>
    <property type="match status" value="1"/>
</dbReference>
<keyword evidence="4 7" id="KW-0812">Transmembrane</keyword>
<dbReference type="Pfam" id="PF01545">
    <property type="entry name" value="Cation_efflux"/>
    <property type="match status" value="1"/>
</dbReference>
<dbReference type="GO" id="GO:0015341">
    <property type="term" value="F:zinc efflux antiporter activity"/>
    <property type="evidence" value="ECO:0007669"/>
    <property type="project" value="TreeGrafter"/>
</dbReference>
<evidence type="ECO:0000256" key="6">
    <source>
        <dbReference type="ARBA" id="ARBA00023136"/>
    </source>
</evidence>
<evidence type="ECO:0000313" key="10">
    <source>
        <dbReference type="EMBL" id="OGL45710.1"/>
    </source>
</evidence>
<feature type="transmembrane region" description="Helical" evidence="7">
    <location>
        <begin position="80"/>
        <end position="98"/>
    </location>
</feature>
<keyword evidence="5 7" id="KW-1133">Transmembrane helix</keyword>
<evidence type="ECO:0000256" key="5">
    <source>
        <dbReference type="ARBA" id="ARBA00022989"/>
    </source>
</evidence>
<dbReference type="PANTHER" id="PTHR43840:SF15">
    <property type="entry name" value="MITOCHONDRIAL METAL TRANSPORTER 1-RELATED"/>
    <property type="match status" value="1"/>
</dbReference>
<feature type="transmembrane region" description="Helical" evidence="7">
    <location>
        <begin position="150"/>
        <end position="169"/>
    </location>
</feature>
<proteinExistence type="inferred from homology"/>
<keyword evidence="6 7" id="KW-0472">Membrane</keyword>
<feature type="transmembrane region" description="Helical" evidence="7">
    <location>
        <begin position="113"/>
        <end position="130"/>
    </location>
</feature>
<evidence type="ECO:0000256" key="1">
    <source>
        <dbReference type="ARBA" id="ARBA00004141"/>
    </source>
</evidence>
<protein>
    <submittedName>
        <fullName evidence="10">Cation transporter</fullName>
    </submittedName>
</protein>
<gene>
    <name evidence="10" type="ORF">A2149_09145</name>
</gene>
<evidence type="ECO:0000259" key="9">
    <source>
        <dbReference type="Pfam" id="PF16916"/>
    </source>
</evidence>
<dbReference type="AlphaFoldDB" id="A0A1F7RWC0"/>
<accession>A0A1F7RWC0</accession>
<dbReference type="SUPFAM" id="SSF161111">
    <property type="entry name" value="Cation efflux protein transmembrane domain-like"/>
    <property type="match status" value="1"/>
</dbReference>
<feature type="domain" description="Cation efflux protein transmembrane" evidence="8">
    <location>
        <begin position="13"/>
        <end position="206"/>
    </location>
</feature>
<dbReference type="GO" id="GO:0006882">
    <property type="term" value="P:intracellular zinc ion homeostasis"/>
    <property type="evidence" value="ECO:0007669"/>
    <property type="project" value="TreeGrafter"/>
</dbReference>
<dbReference type="InterPro" id="IPR036837">
    <property type="entry name" value="Cation_efflux_CTD_sf"/>
</dbReference>
<evidence type="ECO:0000256" key="4">
    <source>
        <dbReference type="ARBA" id="ARBA00022692"/>
    </source>
</evidence>
<evidence type="ECO:0000313" key="11">
    <source>
        <dbReference type="Proteomes" id="UP000178435"/>
    </source>
</evidence>
<dbReference type="GO" id="GO:0015086">
    <property type="term" value="F:cadmium ion transmembrane transporter activity"/>
    <property type="evidence" value="ECO:0007669"/>
    <property type="project" value="TreeGrafter"/>
</dbReference>
<dbReference type="InterPro" id="IPR050291">
    <property type="entry name" value="CDF_Transporter"/>
</dbReference>
<feature type="domain" description="Cation efflux protein cytoplasmic" evidence="9">
    <location>
        <begin position="211"/>
        <end position="288"/>
    </location>
</feature>
<dbReference type="PANTHER" id="PTHR43840">
    <property type="entry name" value="MITOCHONDRIAL METAL TRANSPORTER 1-RELATED"/>
    <property type="match status" value="1"/>
</dbReference>
<evidence type="ECO:0000256" key="7">
    <source>
        <dbReference type="SAM" id="Phobius"/>
    </source>
</evidence>
<dbReference type="GO" id="GO:0015093">
    <property type="term" value="F:ferrous iron transmembrane transporter activity"/>
    <property type="evidence" value="ECO:0007669"/>
    <property type="project" value="TreeGrafter"/>
</dbReference>
<dbReference type="InterPro" id="IPR058533">
    <property type="entry name" value="Cation_efflux_TM"/>
</dbReference>
<feature type="transmembrane region" description="Helical" evidence="7">
    <location>
        <begin position="12"/>
        <end position="32"/>
    </location>
</feature>
<feature type="transmembrane region" description="Helical" evidence="7">
    <location>
        <begin position="181"/>
        <end position="198"/>
    </location>
</feature>
<reference evidence="10 11" key="1">
    <citation type="journal article" date="2016" name="Nat. Commun.">
        <title>Thousands of microbial genomes shed light on interconnected biogeochemical processes in an aquifer system.</title>
        <authorList>
            <person name="Anantharaman K."/>
            <person name="Brown C.T."/>
            <person name="Hug L.A."/>
            <person name="Sharon I."/>
            <person name="Castelle C.J."/>
            <person name="Probst A.J."/>
            <person name="Thomas B.C."/>
            <person name="Singh A."/>
            <person name="Wilkins M.J."/>
            <person name="Karaoz U."/>
            <person name="Brodie E.L."/>
            <person name="Williams K.H."/>
            <person name="Hubbard S.S."/>
            <person name="Banfield J.F."/>
        </authorList>
    </citation>
    <scope>NUCLEOTIDE SEQUENCE [LARGE SCALE GENOMIC DNA]</scope>
</reference>
<dbReference type="Gene3D" id="3.30.70.1350">
    <property type="entry name" value="Cation efflux protein, cytoplasmic domain"/>
    <property type="match status" value="1"/>
</dbReference>
<comment type="caution">
    <text evidence="10">The sequence shown here is derived from an EMBL/GenBank/DDBJ whole genome shotgun (WGS) entry which is preliminary data.</text>
</comment>
<dbReference type="InterPro" id="IPR002524">
    <property type="entry name" value="Cation_efflux"/>
</dbReference>
<dbReference type="NCBIfam" id="TIGR01297">
    <property type="entry name" value="CDF"/>
    <property type="match status" value="1"/>
</dbReference>
<dbReference type="SUPFAM" id="SSF160240">
    <property type="entry name" value="Cation efflux protein cytoplasmic domain-like"/>
    <property type="match status" value="1"/>
</dbReference>
<keyword evidence="3" id="KW-0813">Transport</keyword>
<feature type="transmembrane region" description="Helical" evidence="7">
    <location>
        <begin position="38"/>
        <end position="59"/>
    </location>
</feature>
<sequence length="289" mass="31958">MEHIREIKSRAALYSIISNSTLIALKFIAGLMTGSVSIISEAAHSFVDLLAAIIAFFSVNYSSQPADTQHPYGHGKIENISGTIEAILIFLAAGYIIYESVKKILKGVVLESLGYGIFVMFVSVIVNIVVSKYLMKIARKTSSIALEADAAHLITDVYTSAGVFAGLFVVKLTGFNILDPVIAIGVALFIVRAAYLITKKSILDLMDYTIPEEEAEKIREILNEHQDKFISYHKFRSRKSGSERYIDLHLVMSNGISLNDAHDFCTHLEKDIKKILPDSTITIHVEPYA</sequence>
<name>A0A1F7RWC0_9BACT</name>
<comment type="similarity">
    <text evidence="2">Belongs to the cation diffusion facilitator (CDF) transporter (TC 2.A.4) family.</text>
</comment>
<comment type="subcellular location">
    <subcellularLocation>
        <location evidence="1">Membrane</location>
        <topology evidence="1">Multi-pass membrane protein</topology>
    </subcellularLocation>
</comment>
<dbReference type="Pfam" id="PF16916">
    <property type="entry name" value="ZT_dimer"/>
    <property type="match status" value="1"/>
</dbReference>
<organism evidence="10 11">
    <name type="scientific">Candidatus Schekmanbacteria bacterium RBG_16_38_11</name>
    <dbReference type="NCBI Taxonomy" id="1817880"/>
    <lineage>
        <taxon>Bacteria</taxon>
        <taxon>Candidatus Schekmaniibacteriota</taxon>
    </lineage>
</organism>
<evidence type="ECO:0000256" key="2">
    <source>
        <dbReference type="ARBA" id="ARBA00008114"/>
    </source>
</evidence>
<evidence type="ECO:0000256" key="3">
    <source>
        <dbReference type="ARBA" id="ARBA00022448"/>
    </source>
</evidence>
<dbReference type="Proteomes" id="UP000178435">
    <property type="component" value="Unassembled WGS sequence"/>
</dbReference>
<dbReference type="EMBL" id="MGDF01000082">
    <property type="protein sequence ID" value="OGL45710.1"/>
    <property type="molecule type" value="Genomic_DNA"/>
</dbReference>
<dbReference type="InterPro" id="IPR027469">
    <property type="entry name" value="Cation_efflux_TMD_sf"/>
</dbReference>
<evidence type="ECO:0000259" key="8">
    <source>
        <dbReference type="Pfam" id="PF01545"/>
    </source>
</evidence>
<dbReference type="InterPro" id="IPR027470">
    <property type="entry name" value="Cation_efflux_CTD"/>
</dbReference>